<dbReference type="AlphaFoldDB" id="A0AAW9SGB0"/>
<evidence type="ECO:0000313" key="5">
    <source>
        <dbReference type="EMBL" id="MEN9060500.1"/>
    </source>
</evidence>
<keyword evidence="6" id="KW-1185">Reference proteome</keyword>
<keyword evidence="1" id="KW-0805">Transcription regulation</keyword>
<dbReference type="GO" id="GO:0006355">
    <property type="term" value="P:regulation of DNA-templated transcription"/>
    <property type="evidence" value="ECO:0007669"/>
    <property type="project" value="InterPro"/>
</dbReference>
<dbReference type="InterPro" id="IPR000792">
    <property type="entry name" value="Tscrpt_reg_LuxR_C"/>
</dbReference>
<protein>
    <submittedName>
        <fullName evidence="5">LuxR C-terminal-related transcriptional regulator</fullName>
    </submittedName>
</protein>
<dbReference type="EMBL" id="JBDNCH010000002">
    <property type="protein sequence ID" value="MEN9060500.1"/>
    <property type="molecule type" value="Genomic_DNA"/>
</dbReference>
<accession>A0AAW9SGB0</accession>
<dbReference type="RefSeq" id="WP_347165677.1">
    <property type="nucleotide sequence ID" value="NZ_JBDNCH010000002.1"/>
</dbReference>
<dbReference type="Gene3D" id="1.10.10.10">
    <property type="entry name" value="Winged helix-like DNA-binding domain superfamily/Winged helix DNA-binding domain"/>
    <property type="match status" value="1"/>
</dbReference>
<dbReference type="SMART" id="SM00421">
    <property type="entry name" value="HTH_LUXR"/>
    <property type="match status" value="1"/>
</dbReference>
<name>A0AAW9SGB0_9RHOB</name>
<dbReference type="InterPro" id="IPR036693">
    <property type="entry name" value="TF_LuxR_autoind-bd_dom_sf"/>
</dbReference>
<gene>
    <name evidence="5" type="ORF">ABFB10_05110</name>
</gene>
<dbReference type="GO" id="GO:0003677">
    <property type="term" value="F:DNA binding"/>
    <property type="evidence" value="ECO:0007669"/>
    <property type="project" value="UniProtKB-KW"/>
</dbReference>
<proteinExistence type="predicted"/>
<keyword evidence="2" id="KW-0238">DNA-binding</keyword>
<keyword evidence="3" id="KW-0804">Transcription</keyword>
<evidence type="ECO:0000256" key="3">
    <source>
        <dbReference type="ARBA" id="ARBA00023163"/>
    </source>
</evidence>
<feature type="domain" description="HTH luxR-type" evidence="4">
    <location>
        <begin position="76"/>
        <end position="141"/>
    </location>
</feature>
<evidence type="ECO:0000313" key="6">
    <source>
        <dbReference type="Proteomes" id="UP001428774"/>
    </source>
</evidence>
<dbReference type="PROSITE" id="PS50043">
    <property type="entry name" value="HTH_LUXR_2"/>
    <property type="match status" value="1"/>
</dbReference>
<evidence type="ECO:0000256" key="1">
    <source>
        <dbReference type="ARBA" id="ARBA00023015"/>
    </source>
</evidence>
<organism evidence="5 6">
    <name type="scientific">Ponticoccus litoralis</name>
    <dbReference type="NCBI Taxonomy" id="422297"/>
    <lineage>
        <taxon>Bacteria</taxon>
        <taxon>Pseudomonadati</taxon>
        <taxon>Pseudomonadota</taxon>
        <taxon>Alphaproteobacteria</taxon>
        <taxon>Rhodobacterales</taxon>
        <taxon>Roseobacteraceae</taxon>
        <taxon>Ponticoccus</taxon>
    </lineage>
</organism>
<dbReference type="CDD" id="cd06170">
    <property type="entry name" value="LuxR_C_like"/>
    <property type="match status" value="1"/>
</dbReference>
<dbReference type="SUPFAM" id="SSF75516">
    <property type="entry name" value="Pheromone-binding domain of LuxR-like quorum-sensing transcription factors"/>
    <property type="match status" value="1"/>
</dbReference>
<evidence type="ECO:0000256" key="2">
    <source>
        <dbReference type="ARBA" id="ARBA00023125"/>
    </source>
</evidence>
<dbReference type="PANTHER" id="PTHR44688">
    <property type="entry name" value="DNA-BINDING TRANSCRIPTIONAL ACTIVATOR DEVR_DOSR"/>
    <property type="match status" value="1"/>
</dbReference>
<dbReference type="InterPro" id="IPR016032">
    <property type="entry name" value="Sig_transdc_resp-reg_C-effctor"/>
</dbReference>
<dbReference type="Pfam" id="PF00196">
    <property type="entry name" value="GerE"/>
    <property type="match status" value="1"/>
</dbReference>
<dbReference type="Proteomes" id="UP001428774">
    <property type="component" value="Unassembled WGS sequence"/>
</dbReference>
<comment type="caution">
    <text evidence="5">The sequence shown here is derived from an EMBL/GenBank/DDBJ whole genome shotgun (WGS) entry which is preliminary data.</text>
</comment>
<evidence type="ECO:0000259" key="4">
    <source>
        <dbReference type="PROSITE" id="PS50043"/>
    </source>
</evidence>
<dbReference type="InterPro" id="IPR036388">
    <property type="entry name" value="WH-like_DNA-bd_sf"/>
</dbReference>
<dbReference type="PANTHER" id="PTHR44688:SF16">
    <property type="entry name" value="DNA-BINDING TRANSCRIPTIONAL ACTIVATOR DEVR_DOSR"/>
    <property type="match status" value="1"/>
</dbReference>
<dbReference type="SUPFAM" id="SSF46894">
    <property type="entry name" value="C-terminal effector domain of the bipartite response regulators"/>
    <property type="match status" value="1"/>
</dbReference>
<sequence>MPESPRASPTTSSGTEVGEVRERLLSWGLGRGMTMPLHLPGRGFATLTAFVEAEVGEAALAQFAVMALGLQDRIGAAPARGPLSPREAECPGHTADGLSAKQIAHVLGRSESMVVKHLQAAAAKLGARNRSHAAVLATRQGWIT</sequence>
<reference evidence="5 6" key="1">
    <citation type="submission" date="2024-05" db="EMBL/GenBank/DDBJ databases">
        <title>Genome sequence of Ponticoccus litoralis KCCM 90028.</title>
        <authorList>
            <person name="Kim J.M."/>
            <person name="Lee J.K."/>
            <person name="Choi B.J."/>
            <person name="Bayburt H."/>
            <person name="Baek J.H."/>
            <person name="Jeon C.O."/>
        </authorList>
    </citation>
    <scope>NUCLEOTIDE SEQUENCE [LARGE SCALE GENOMIC DNA]</scope>
    <source>
        <strain evidence="5 6">KCCM 90028</strain>
    </source>
</reference>